<evidence type="ECO:0000259" key="7">
    <source>
        <dbReference type="Pfam" id="PF12340"/>
    </source>
</evidence>
<evidence type="ECO:0000313" key="10">
    <source>
        <dbReference type="Proteomes" id="UP001610444"/>
    </source>
</evidence>
<keyword evidence="5" id="KW-0378">Hydrolase</keyword>
<reference evidence="9 10" key="1">
    <citation type="submission" date="2024-07" db="EMBL/GenBank/DDBJ databases">
        <title>Section-level genome sequencing and comparative genomics of Aspergillus sections Usti and Cavernicolus.</title>
        <authorList>
            <consortium name="Lawrence Berkeley National Laboratory"/>
            <person name="Nybo J.L."/>
            <person name="Vesth T.C."/>
            <person name="Theobald S."/>
            <person name="Frisvad J.C."/>
            <person name="Larsen T.O."/>
            <person name="Kjaerboelling I."/>
            <person name="Rothschild-Mancinelli K."/>
            <person name="Lyhne E.K."/>
            <person name="Kogle M.E."/>
            <person name="Barry K."/>
            <person name="Clum A."/>
            <person name="Na H."/>
            <person name="Ledsgaard L."/>
            <person name="Lin J."/>
            <person name="Lipzen A."/>
            <person name="Kuo A."/>
            <person name="Riley R."/>
            <person name="Mondo S."/>
            <person name="LaButti K."/>
            <person name="Haridas S."/>
            <person name="Pangalinan J."/>
            <person name="Salamov A.A."/>
            <person name="Simmons B.A."/>
            <person name="Magnuson J.K."/>
            <person name="Chen J."/>
            <person name="Drula E."/>
            <person name="Henrissat B."/>
            <person name="Wiebenga A."/>
            <person name="Lubbers R.J."/>
            <person name="Gomes A.C."/>
            <person name="Macurrencykelacurrency M.R."/>
            <person name="Stajich J."/>
            <person name="Grigoriev I.V."/>
            <person name="Mortensen U.H."/>
            <person name="De vries R.P."/>
            <person name="Baker S.E."/>
            <person name="Andersen M.R."/>
        </authorList>
    </citation>
    <scope>NUCLEOTIDE SEQUENCE [LARGE SCALE GENOMIC DNA]</scope>
    <source>
        <strain evidence="9 10">CBS 756.74</strain>
    </source>
</reference>
<dbReference type="InterPro" id="IPR022099">
    <property type="entry name" value="DUF3638"/>
</dbReference>
<organism evidence="9 10">
    <name type="scientific">Aspergillus pseudodeflectus</name>
    <dbReference type="NCBI Taxonomy" id="176178"/>
    <lineage>
        <taxon>Eukaryota</taxon>
        <taxon>Fungi</taxon>
        <taxon>Dikarya</taxon>
        <taxon>Ascomycota</taxon>
        <taxon>Pezizomycotina</taxon>
        <taxon>Eurotiomycetes</taxon>
        <taxon>Eurotiomycetidae</taxon>
        <taxon>Eurotiales</taxon>
        <taxon>Aspergillaceae</taxon>
        <taxon>Aspergillus</taxon>
        <taxon>Aspergillus subgen. Nidulantes</taxon>
    </lineage>
</organism>
<dbReference type="PANTHER" id="PTHR13367:SF34">
    <property type="match status" value="1"/>
</dbReference>
<comment type="catalytic activity">
    <reaction evidence="1">
        <text>Thiol-dependent hydrolysis of ester, thioester, amide, peptide and isopeptide bonds formed by the C-terminal Gly of ubiquitin (a 76-residue protein attached to proteins as an intracellular targeting signal).</text>
        <dbReference type="EC" id="3.4.19.12"/>
    </reaction>
</comment>
<dbReference type="InterPro" id="IPR051346">
    <property type="entry name" value="OTU_Deubiquitinase"/>
</dbReference>
<gene>
    <name evidence="9" type="ORF">BJX68DRAFT_274732</name>
</gene>
<dbReference type="Proteomes" id="UP001610444">
    <property type="component" value="Unassembled WGS sequence"/>
</dbReference>
<dbReference type="GeneID" id="98162878"/>
<evidence type="ECO:0000313" key="9">
    <source>
        <dbReference type="EMBL" id="KAL2836023.1"/>
    </source>
</evidence>
<protein>
    <recommendedName>
        <fullName evidence="2">ubiquitinyl hydrolase 1</fullName>
        <ecNumber evidence="2">3.4.19.12</ecNumber>
    </recommendedName>
</protein>
<evidence type="ECO:0000256" key="2">
    <source>
        <dbReference type="ARBA" id="ARBA00012759"/>
    </source>
</evidence>
<evidence type="ECO:0000256" key="4">
    <source>
        <dbReference type="ARBA" id="ARBA00022786"/>
    </source>
</evidence>
<sequence length="1129" mass="129574">MTSPKDTPCSLTCLKLRQPLIWSSLNMAQKESHGKEPPRGRWGWKAADRLRREYGKDERQAINIFRDRLSRQWPYQVPKQPSDYHMEAYIDVAPATRSILPSWRIWWAKKNFQEYLEGFVATMKKVPLKTAPIDDPLVSSDQQTKPHHKGFVSVSDIIRHEAPNINNASASTIQGLVTKARVETAESKELVDIVDFLESRARFQYERNYLNELRRKEGGILLVQPEHLLSFQLMELEFELDGQTELAKELKKTRLLFENHSRDVVDESDENFNVRFELIYTLGQRRAIEHSPDRWVIVQQVLSLIHRFAVEVKEEFPQSIDRDERHHQRFPVIRILRRDAEKAMFNRMADSICETGIAGFPIAYQPPDIRNAVRKYLTHRFWNGKVINHALLLRGLLAGRVLAFAVGQKRWRTKLAIPYKAEDNPTPRSEFSHPDIVIVLSCLSYYYGGLGDQALFDSLELLIRSDNADSEYQSWVKSYPTLPDAFKHLQGINTKDRTQCVSTVFPYLRYSKAAIDYYLHHMVFPQEVKEFPYKVSTSGWDLGKKKKHITTGFSGTNDSRYILPLDIRQLDLPEQKHTNALVLENLLCPENSITLMTDEMAGATFHSQYLLETLTNVSSRPRVILDVGAQVIDLTNLELARAWLRHYASEGNTEAVIFFNDFDDIVVMDKSGMVEELHTSPFADWLDQCLVFLDEAHTRGTDLRLPTDYRAAVTLGAHLTKDRLVQACMRMRNLGRRQTNITVGDVICWAITETCADLRKAVRLWLRQGLRFTESQTVWEDRTIQTDSESRLECAKRFMEDEAQSLDRRYRPRRASSVIFSIISRMERHAATAFESQFVDSGLSELGDSSFNEARTGTFAWARTRAASRETAQAEPVEHQIHPNLEQFIPNGVYPRDSFQPAFMSLATTSAAQYLDVSEFLRNIVVTRDFANTVNKVLGPVDFSDPFQKPVQWILSVQRNPSVLIIGSPYEVQQLLTTIERTEHIILHLYSARINVGYKSLDSLDLYNILGIRLHLKALRHITSLLCLFSGQLYLLSFKDYVQLCDALGLAWKPGNNQVIIGPDGFILPDLAEGDMAHKSRFSKSPVQFLKVLVANVRQNNRDIGKTHLGRILDGIRLLEGDFDAKIET</sequence>
<dbReference type="Pfam" id="PF12359">
    <property type="entry name" value="DUF3645"/>
    <property type="match status" value="1"/>
</dbReference>
<accession>A0ABR4JAH7</accession>
<dbReference type="InterPro" id="IPR022105">
    <property type="entry name" value="DUF3645"/>
</dbReference>
<dbReference type="EC" id="3.4.19.12" evidence="2"/>
<evidence type="ECO:0000256" key="1">
    <source>
        <dbReference type="ARBA" id="ARBA00000707"/>
    </source>
</evidence>
<dbReference type="EMBL" id="JBFXLR010000128">
    <property type="protein sequence ID" value="KAL2836023.1"/>
    <property type="molecule type" value="Genomic_DNA"/>
</dbReference>
<dbReference type="PANTHER" id="PTHR13367">
    <property type="entry name" value="UBIQUITIN THIOESTERASE"/>
    <property type="match status" value="1"/>
</dbReference>
<feature type="domain" description="DUF3645" evidence="8">
    <location>
        <begin position="412"/>
        <end position="440"/>
    </location>
</feature>
<evidence type="ECO:0000256" key="3">
    <source>
        <dbReference type="ARBA" id="ARBA00022670"/>
    </source>
</evidence>
<evidence type="ECO:0000259" key="8">
    <source>
        <dbReference type="Pfam" id="PF12359"/>
    </source>
</evidence>
<feature type="domain" description="DUF3638" evidence="7">
    <location>
        <begin position="214"/>
        <end position="312"/>
    </location>
</feature>
<dbReference type="Pfam" id="PF12340">
    <property type="entry name" value="DUF3638"/>
    <property type="match status" value="1"/>
</dbReference>
<keyword evidence="4" id="KW-0833">Ubl conjugation pathway</keyword>
<keyword evidence="3" id="KW-0645">Protease</keyword>
<dbReference type="RefSeq" id="XP_070891914.1">
    <property type="nucleotide sequence ID" value="XM_071047714.1"/>
</dbReference>
<evidence type="ECO:0000256" key="6">
    <source>
        <dbReference type="ARBA" id="ARBA00022807"/>
    </source>
</evidence>
<keyword evidence="10" id="KW-1185">Reference proteome</keyword>
<name>A0ABR4JAH7_9EURO</name>
<proteinExistence type="predicted"/>
<comment type="caution">
    <text evidence="9">The sequence shown here is derived from an EMBL/GenBank/DDBJ whole genome shotgun (WGS) entry which is preliminary data.</text>
</comment>
<evidence type="ECO:0000256" key="5">
    <source>
        <dbReference type="ARBA" id="ARBA00022801"/>
    </source>
</evidence>
<keyword evidence="6" id="KW-0788">Thiol protease</keyword>